<organism evidence="1 2">
    <name type="scientific">Mycolicibacter minnesotensis</name>
    <dbReference type="NCBI Taxonomy" id="1118379"/>
    <lineage>
        <taxon>Bacteria</taxon>
        <taxon>Bacillati</taxon>
        <taxon>Actinomycetota</taxon>
        <taxon>Actinomycetes</taxon>
        <taxon>Mycobacteriales</taxon>
        <taxon>Mycobacteriaceae</taxon>
        <taxon>Mycolicibacter</taxon>
    </lineage>
</organism>
<accession>A0A7I7R504</accession>
<dbReference type="RefSeq" id="WP_083026193.1">
    <property type="nucleotide sequence ID" value="NZ_AP022589.1"/>
</dbReference>
<dbReference type="Proteomes" id="UP000192320">
    <property type="component" value="Unassembled WGS sequence"/>
</dbReference>
<reference evidence="1 2" key="1">
    <citation type="submission" date="2017-02" db="EMBL/GenBank/DDBJ databases">
        <title>The new phylogeny of genus Mycobacterium.</title>
        <authorList>
            <person name="Tortoli E."/>
            <person name="Trovato A."/>
            <person name="Cirillo D.M."/>
        </authorList>
    </citation>
    <scope>NUCLEOTIDE SEQUENCE [LARGE SCALE GENOMIC DNA]</scope>
    <source>
        <strain evidence="1 2">DSM 45633</strain>
    </source>
</reference>
<protein>
    <submittedName>
        <fullName evidence="1">Uncharacterized protein</fullName>
    </submittedName>
</protein>
<evidence type="ECO:0000313" key="1">
    <source>
        <dbReference type="EMBL" id="ORB00311.1"/>
    </source>
</evidence>
<dbReference type="AlphaFoldDB" id="A0A7I7R504"/>
<keyword evidence="2" id="KW-1185">Reference proteome</keyword>
<sequence length="149" mass="13930">MLIMGVLCLVAAVVSLVFGVRTLVRPLTGDPEQLVLRVVAPAQVAVGVILGAGGALVLAGPSSMALLALIISITGALATLAAGAWQGARYAARLSADAAAASGGGCCGSGGCCGEPAPVEEAGCGSGCGCADSAPAEPATGCGSGCGCG</sequence>
<comment type="caution">
    <text evidence="1">The sequence shown here is derived from an EMBL/GenBank/DDBJ whole genome shotgun (WGS) entry which is preliminary data.</text>
</comment>
<name>A0A7I7R504_9MYCO</name>
<gene>
    <name evidence="1" type="ORF">BST33_11615</name>
</gene>
<evidence type="ECO:0000313" key="2">
    <source>
        <dbReference type="Proteomes" id="UP000192320"/>
    </source>
</evidence>
<dbReference type="EMBL" id="MVHZ01000011">
    <property type="protein sequence ID" value="ORB00311.1"/>
    <property type="molecule type" value="Genomic_DNA"/>
</dbReference>
<proteinExistence type="predicted"/>